<reference evidence="1 2" key="1">
    <citation type="submission" date="2020-02" db="EMBL/GenBank/DDBJ databases">
        <title>Out from the shadows clarifying the taxonomy of the family Cryomorphaceae and related taxa by utilizing the GTDB taxonomic framework.</title>
        <authorList>
            <person name="Bowman J.P."/>
        </authorList>
    </citation>
    <scope>NUCLEOTIDE SEQUENCE [LARGE SCALE GENOMIC DNA]</scope>
    <source>
        <strain evidence="1 2">QSSC 1-22</strain>
    </source>
</reference>
<dbReference type="Proteomes" id="UP000486602">
    <property type="component" value="Unassembled WGS sequence"/>
</dbReference>
<dbReference type="AlphaFoldDB" id="A0A7K3WTJ5"/>
<name>A0A7K3WTJ5_9FLAO</name>
<evidence type="ECO:0000313" key="2">
    <source>
        <dbReference type="Proteomes" id="UP000486602"/>
    </source>
</evidence>
<protein>
    <submittedName>
        <fullName evidence="1">Uncharacterized protein</fullName>
    </submittedName>
</protein>
<evidence type="ECO:0000313" key="1">
    <source>
        <dbReference type="EMBL" id="NEN24202.1"/>
    </source>
</evidence>
<organism evidence="1 2">
    <name type="scientific">Cryomorpha ignava</name>
    <dbReference type="NCBI Taxonomy" id="101383"/>
    <lineage>
        <taxon>Bacteria</taxon>
        <taxon>Pseudomonadati</taxon>
        <taxon>Bacteroidota</taxon>
        <taxon>Flavobacteriia</taxon>
        <taxon>Flavobacteriales</taxon>
        <taxon>Cryomorphaceae</taxon>
        <taxon>Cryomorpha</taxon>
    </lineage>
</organism>
<dbReference type="EMBL" id="JAAGVY010000021">
    <property type="protein sequence ID" value="NEN24202.1"/>
    <property type="molecule type" value="Genomic_DNA"/>
</dbReference>
<accession>A0A7K3WTJ5</accession>
<proteinExistence type="predicted"/>
<dbReference type="RefSeq" id="WP_163285595.1">
    <property type="nucleotide sequence ID" value="NZ_JAAGVY010000021.1"/>
</dbReference>
<gene>
    <name evidence="1" type="ORF">G3O08_11880</name>
</gene>
<comment type="caution">
    <text evidence="1">The sequence shown here is derived from an EMBL/GenBank/DDBJ whole genome shotgun (WGS) entry which is preliminary data.</text>
</comment>
<keyword evidence="2" id="KW-1185">Reference proteome</keyword>
<sequence>MKYQFVENYNVLVKQLNDFKSECTSILKSNSNKTTEEFNELIDQWEERLISCIVRHIAPKPSFLINAFHAGLGNIFFDDLMHRYFAKGEEGKQLFFNSLVNSKLKGLRIINGYLLILNDINQNPIPEVNNIQKKFDYLMHKLYLVYSEDFYSVEYLLDLNGIDYRGEEPAGLGEALRLKGYVKSTDRRNLFIKLTVKGAAYLERKVEASNKSKNQLDSDELIQKIDLVINKLQSLGYGHEILFNEIEELKSAASKLNKKNWMELLKGKVLDLVVDEI</sequence>